<dbReference type="PRINTS" id="PR00196">
    <property type="entry name" value="ANNEXIN"/>
</dbReference>
<dbReference type="GO" id="GO:0001786">
    <property type="term" value="F:phosphatidylserine binding"/>
    <property type="evidence" value="ECO:0007669"/>
    <property type="project" value="TreeGrafter"/>
</dbReference>
<dbReference type="FunFam" id="1.10.220.10:FF:000001">
    <property type="entry name" value="Annexin"/>
    <property type="match status" value="1"/>
</dbReference>
<dbReference type="Proteomes" id="UP000087171">
    <property type="component" value="Unplaced"/>
</dbReference>
<dbReference type="FunFam" id="1.10.220.10:FF:000006">
    <property type="entry name" value="Annexin"/>
    <property type="match status" value="1"/>
</dbReference>
<dbReference type="FunFam" id="1.10.220.10:FF:000008">
    <property type="entry name" value="Annexin"/>
    <property type="match status" value="1"/>
</dbReference>
<dbReference type="InterPro" id="IPR001464">
    <property type="entry name" value="Annexin"/>
</dbReference>
<dbReference type="eggNOG" id="KOG0819">
    <property type="taxonomic scope" value="Eukaryota"/>
</dbReference>
<dbReference type="PANTHER" id="PTHR10502">
    <property type="entry name" value="ANNEXIN"/>
    <property type="match status" value="1"/>
</dbReference>
<evidence type="ECO:0000313" key="8">
    <source>
        <dbReference type="RefSeq" id="XP_004515568.1"/>
    </source>
</evidence>
<keyword evidence="3 6" id="KW-0106">Calcium</keyword>
<dbReference type="GO" id="GO:0009409">
    <property type="term" value="P:response to cold"/>
    <property type="evidence" value="ECO:0007669"/>
    <property type="project" value="TreeGrafter"/>
</dbReference>
<dbReference type="GO" id="GO:0005544">
    <property type="term" value="F:calcium-dependent phospholipid binding"/>
    <property type="evidence" value="ECO:0007669"/>
    <property type="project" value="UniProtKB-KW"/>
</dbReference>
<dbReference type="RefSeq" id="XP_004515568.1">
    <property type="nucleotide sequence ID" value="XM_004515511.3"/>
</dbReference>
<dbReference type="GO" id="GO:0009651">
    <property type="term" value="P:response to salt stress"/>
    <property type="evidence" value="ECO:0007669"/>
    <property type="project" value="TreeGrafter"/>
</dbReference>
<dbReference type="GeneID" id="101500837"/>
<dbReference type="PaxDb" id="3827-XP_004515568.1"/>
<dbReference type="PRINTS" id="PR01814">
    <property type="entry name" value="ANNEXINPLANT"/>
</dbReference>
<dbReference type="GO" id="GO:0005509">
    <property type="term" value="F:calcium ion binding"/>
    <property type="evidence" value="ECO:0007669"/>
    <property type="project" value="InterPro"/>
</dbReference>
<organism evidence="7 8">
    <name type="scientific">Cicer arietinum</name>
    <name type="common">Chickpea</name>
    <name type="synonym">Garbanzo</name>
    <dbReference type="NCBI Taxonomy" id="3827"/>
    <lineage>
        <taxon>Eukaryota</taxon>
        <taxon>Viridiplantae</taxon>
        <taxon>Streptophyta</taxon>
        <taxon>Embryophyta</taxon>
        <taxon>Tracheophyta</taxon>
        <taxon>Spermatophyta</taxon>
        <taxon>Magnoliopsida</taxon>
        <taxon>eudicotyledons</taxon>
        <taxon>Gunneridae</taxon>
        <taxon>Pentapetalae</taxon>
        <taxon>rosids</taxon>
        <taxon>fabids</taxon>
        <taxon>Fabales</taxon>
        <taxon>Fabaceae</taxon>
        <taxon>Papilionoideae</taxon>
        <taxon>50 kb inversion clade</taxon>
        <taxon>NPAAA clade</taxon>
        <taxon>Hologalegina</taxon>
        <taxon>IRL clade</taxon>
        <taxon>Cicereae</taxon>
        <taxon>Cicer</taxon>
    </lineage>
</organism>
<evidence type="ECO:0000313" key="7">
    <source>
        <dbReference type="Proteomes" id="UP000087171"/>
    </source>
</evidence>
<dbReference type="Gene3D" id="1.10.220.10">
    <property type="entry name" value="Annexin"/>
    <property type="match status" value="4"/>
</dbReference>
<dbReference type="PANTHER" id="PTHR10502:SF203">
    <property type="entry name" value="ANNEXIN"/>
    <property type="match status" value="1"/>
</dbReference>
<feature type="binding site" evidence="6">
    <location>
        <position position="253"/>
    </location>
    <ligand>
        <name>Ca(2+)</name>
        <dbReference type="ChEBI" id="CHEBI:29108"/>
        <label>2</label>
    </ligand>
</feature>
<reference evidence="8" key="1">
    <citation type="submission" date="2025-08" db="UniProtKB">
        <authorList>
            <consortium name="RefSeq"/>
        </authorList>
    </citation>
    <scope>IDENTIFICATION</scope>
    <source>
        <tissue evidence="8">Etiolated seedlings</tissue>
    </source>
</reference>
<dbReference type="SUPFAM" id="SSF47874">
    <property type="entry name" value="Annexin"/>
    <property type="match status" value="1"/>
</dbReference>
<dbReference type="AlphaFoldDB" id="A0A1S2Z5R9"/>
<dbReference type="GO" id="GO:0005886">
    <property type="term" value="C:plasma membrane"/>
    <property type="evidence" value="ECO:0007669"/>
    <property type="project" value="TreeGrafter"/>
</dbReference>
<dbReference type="FunFam" id="1.10.220.10:FF:000009">
    <property type="entry name" value="Annexin"/>
    <property type="match status" value="1"/>
</dbReference>
<dbReference type="Pfam" id="PF00191">
    <property type="entry name" value="Annexin"/>
    <property type="match status" value="4"/>
</dbReference>
<keyword evidence="1 6" id="KW-0479">Metal-binding</keyword>
<dbReference type="InterPro" id="IPR009118">
    <property type="entry name" value="AnnexinD_plant"/>
</dbReference>
<dbReference type="InterPro" id="IPR018502">
    <property type="entry name" value="Annexin_repeat"/>
</dbReference>
<keyword evidence="4" id="KW-0041">Annexin</keyword>
<evidence type="ECO:0000256" key="5">
    <source>
        <dbReference type="ARBA" id="ARBA00023302"/>
    </source>
</evidence>
<sequence>MASLVDPSDHSPIEDAEALQKAVKGWGADEKAIIAILGHRNATQRTQIRQAYYDLFQEDLIKRLESELSGDLERAMYRWILEPAEREALLANIALRNANINYHIIVEISCVSSPDELFIVRRAYHNRFKRSLEEDVATNTTGHLRQLLVGLVSSFRYGGSEVNARMAQCEADVLHEAIKNKNQNHQEVIRILTTRSKFQLMATFNRYRDDHGIAITKKLSDEGFDDFHKAMQIAISCINDHKKYYEKVLRNAIENVEIDEDALTRVIVTRAEKDLKNINEVYYKRNSVHLEHSVAKKTSGDYKKFLLTLMGNEE</sequence>
<feature type="binding site" evidence="6">
    <location>
        <position position="298"/>
    </location>
    <ligand>
        <name>Ca(2+)</name>
        <dbReference type="ChEBI" id="CHEBI:29108"/>
        <label>3</label>
    </ligand>
</feature>
<dbReference type="OrthoDB" id="37886at2759"/>
<keyword evidence="2" id="KW-0677">Repeat</keyword>
<evidence type="ECO:0000256" key="6">
    <source>
        <dbReference type="PIRSR" id="PIRSR609118-1"/>
    </source>
</evidence>
<dbReference type="GO" id="GO:0005737">
    <property type="term" value="C:cytoplasm"/>
    <property type="evidence" value="ECO:0007669"/>
    <property type="project" value="TreeGrafter"/>
</dbReference>
<dbReference type="STRING" id="3827.A0A1S2Z5R9"/>
<dbReference type="GO" id="GO:0009414">
    <property type="term" value="P:response to water deprivation"/>
    <property type="evidence" value="ECO:0007669"/>
    <property type="project" value="TreeGrafter"/>
</dbReference>
<feature type="binding site" evidence="6">
    <location>
        <position position="295"/>
    </location>
    <ligand>
        <name>Ca(2+)</name>
        <dbReference type="ChEBI" id="CHEBI:29108"/>
        <label>3</label>
    </ligand>
</feature>
<protein>
    <submittedName>
        <fullName evidence="8">Annexin-like protein RJ4</fullName>
    </submittedName>
</protein>
<feature type="binding site" evidence="6">
    <location>
        <position position="25"/>
    </location>
    <ligand>
        <name>Ca(2+)</name>
        <dbReference type="ChEBI" id="CHEBI:29108"/>
        <label>1</label>
    </ligand>
</feature>
<dbReference type="RefSeq" id="XP_073224530.1">
    <property type="nucleotide sequence ID" value="XM_073368429.1"/>
</dbReference>
<evidence type="ECO:0000256" key="1">
    <source>
        <dbReference type="ARBA" id="ARBA00022723"/>
    </source>
</evidence>
<evidence type="ECO:0000256" key="4">
    <source>
        <dbReference type="ARBA" id="ARBA00023216"/>
    </source>
</evidence>
<proteinExistence type="predicted"/>
<name>A0A1S2Z5R9_CICAR</name>
<evidence type="ECO:0000256" key="2">
    <source>
        <dbReference type="ARBA" id="ARBA00022737"/>
    </source>
</evidence>
<feature type="binding site" evidence="6">
    <location>
        <position position="67"/>
    </location>
    <ligand>
        <name>Ca(2+)</name>
        <dbReference type="ChEBI" id="CHEBI:29108"/>
        <label>1</label>
    </ligand>
</feature>
<dbReference type="GO" id="GO:0009408">
    <property type="term" value="P:response to heat"/>
    <property type="evidence" value="ECO:0007669"/>
    <property type="project" value="TreeGrafter"/>
</dbReference>
<gene>
    <name evidence="8" type="primary">LOC101500837</name>
</gene>
<accession>A0A1S2Z5R9</accession>
<evidence type="ECO:0000256" key="3">
    <source>
        <dbReference type="ARBA" id="ARBA00022837"/>
    </source>
</evidence>
<dbReference type="PROSITE" id="PS51897">
    <property type="entry name" value="ANNEXIN_2"/>
    <property type="match status" value="4"/>
</dbReference>
<dbReference type="SMART" id="SM00335">
    <property type="entry name" value="ANX"/>
    <property type="match status" value="4"/>
</dbReference>
<keyword evidence="7" id="KW-1185">Reference proteome</keyword>
<keyword evidence="5" id="KW-0111">Calcium/phospholipid-binding</keyword>
<dbReference type="InterPro" id="IPR037104">
    <property type="entry name" value="Annexin_sf"/>
</dbReference>
<feature type="binding site" evidence="6">
    <location>
        <position position="27"/>
    </location>
    <ligand>
        <name>Ca(2+)</name>
        <dbReference type="ChEBI" id="CHEBI:29108"/>
        <label>1</label>
    </ligand>
</feature>